<accession>A0AAE0F169</accession>
<name>A0AAE0F169_9CHLO</name>
<comment type="caution">
    <text evidence="1">The sequence shown here is derived from an EMBL/GenBank/DDBJ whole genome shotgun (WGS) entry which is preliminary data.</text>
</comment>
<evidence type="ECO:0000313" key="2">
    <source>
        <dbReference type="Proteomes" id="UP001190700"/>
    </source>
</evidence>
<dbReference type="Proteomes" id="UP001190700">
    <property type="component" value="Unassembled WGS sequence"/>
</dbReference>
<gene>
    <name evidence="1" type="ORF">CYMTET_42767</name>
</gene>
<organism evidence="1 2">
    <name type="scientific">Cymbomonas tetramitiformis</name>
    <dbReference type="NCBI Taxonomy" id="36881"/>
    <lineage>
        <taxon>Eukaryota</taxon>
        <taxon>Viridiplantae</taxon>
        <taxon>Chlorophyta</taxon>
        <taxon>Pyramimonadophyceae</taxon>
        <taxon>Pyramimonadales</taxon>
        <taxon>Pyramimonadaceae</taxon>
        <taxon>Cymbomonas</taxon>
    </lineage>
</organism>
<dbReference type="AlphaFoldDB" id="A0AAE0F169"/>
<dbReference type="EMBL" id="LGRX02028690">
    <property type="protein sequence ID" value="KAK3247734.1"/>
    <property type="molecule type" value="Genomic_DNA"/>
</dbReference>
<evidence type="ECO:0000313" key="1">
    <source>
        <dbReference type="EMBL" id="KAK3247734.1"/>
    </source>
</evidence>
<keyword evidence="2" id="KW-1185">Reference proteome</keyword>
<reference evidence="1 2" key="1">
    <citation type="journal article" date="2015" name="Genome Biol. Evol.">
        <title>Comparative Genomics of a Bacterivorous Green Alga Reveals Evolutionary Causalities and Consequences of Phago-Mixotrophic Mode of Nutrition.</title>
        <authorList>
            <person name="Burns J.A."/>
            <person name="Paasch A."/>
            <person name="Narechania A."/>
            <person name="Kim E."/>
        </authorList>
    </citation>
    <scope>NUCLEOTIDE SEQUENCE [LARGE SCALE GENOMIC DNA]</scope>
    <source>
        <strain evidence="1 2">PLY_AMNH</strain>
    </source>
</reference>
<proteinExistence type="predicted"/>
<sequence length="206" mass="23572">MDGNGASLSQTSGIVVKNPKQSELAKVITGCILSPLLTKQEQIVYQNKEKVSSRHRYIANINMTHLTDTNEISPGLLGYRMKAYVFHTPLPNGEVRAVISKSAEDTINILNYACESELFDFGDVDKKEFYAWKDNELYTDRDGFKFMPWNVFSKIKDTYKTLRSKFRYTHNLKEVKLQFTDFEGQEKSVNGIIGMKFAFFVPINGK</sequence>
<protein>
    <submittedName>
        <fullName evidence="1">Uncharacterized protein</fullName>
    </submittedName>
</protein>